<keyword evidence="3" id="KW-0677">Repeat</keyword>
<comment type="similarity">
    <text evidence="2">Belongs to the NASP family.</text>
</comment>
<feature type="compositionally biased region" description="Basic and acidic residues" evidence="8">
    <location>
        <begin position="99"/>
        <end position="113"/>
    </location>
</feature>
<evidence type="ECO:0000259" key="9">
    <source>
        <dbReference type="Pfam" id="PF10516"/>
    </source>
</evidence>
<dbReference type="PANTHER" id="PTHR15081">
    <property type="entry name" value="NUCLEAR AUTOANTIGENIC SPERM PROTEIN NASP -RELATED"/>
    <property type="match status" value="1"/>
</dbReference>
<name>A0A176VHB6_MARPO</name>
<evidence type="ECO:0000256" key="3">
    <source>
        <dbReference type="ARBA" id="ARBA00022737"/>
    </source>
</evidence>
<accession>A0A176VHB6</accession>
<evidence type="ECO:0000256" key="7">
    <source>
        <dbReference type="SAM" id="Coils"/>
    </source>
</evidence>
<dbReference type="Pfam" id="PF10516">
    <property type="entry name" value="SHNi-TPR"/>
    <property type="match status" value="1"/>
</dbReference>
<organism evidence="11 12">
    <name type="scientific">Marchantia polymorpha subsp. ruderalis</name>
    <dbReference type="NCBI Taxonomy" id="1480154"/>
    <lineage>
        <taxon>Eukaryota</taxon>
        <taxon>Viridiplantae</taxon>
        <taxon>Streptophyta</taxon>
        <taxon>Embryophyta</taxon>
        <taxon>Marchantiophyta</taxon>
        <taxon>Marchantiopsida</taxon>
        <taxon>Marchantiidae</taxon>
        <taxon>Marchantiales</taxon>
        <taxon>Marchantiaceae</taxon>
        <taxon>Marchantia</taxon>
    </lineage>
</organism>
<dbReference type="GO" id="GO:0005654">
    <property type="term" value="C:nucleoplasm"/>
    <property type="evidence" value="ECO:0007669"/>
    <property type="project" value="TreeGrafter"/>
</dbReference>
<dbReference type="Gene3D" id="1.25.40.10">
    <property type="entry name" value="Tetratricopeptide repeat domain"/>
    <property type="match status" value="1"/>
</dbReference>
<dbReference type="SUPFAM" id="SSF48452">
    <property type="entry name" value="TPR-like"/>
    <property type="match status" value="1"/>
</dbReference>
<dbReference type="SMART" id="SM00028">
    <property type="entry name" value="TPR"/>
    <property type="match status" value="3"/>
</dbReference>
<evidence type="ECO:0000313" key="11">
    <source>
        <dbReference type="EMBL" id="OAE19957.1"/>
    </source>
</evidence>
<protein>
    <recommendedName>
        <fullName evidence="9">Tetratricopeptide SHNi-TPR domain-containing protein</fullName>
    </recommendedName>
</protein>
<dbReference type="EMBL" id="LVLJ01003740">
    <property type="protein sequence ID" value="OAE19957.1"/>
    <property type="molecule type" value="Genomic_DNA"/>
</dbReference>
<dbReference type="AlphaFoldDB" id="A0A176VHB6"/>
<comment type="subcellular location">
    <subcellularLocation>
        <location evidence="1">Nucleus</location>
    </subcellularLocation>
</comment>
<dbReference type="Pfam" id="PF13181">
    <property type="entry name" value="TPR_8"/>
    <property type="match status" value="1"/>
</dbReference>
<gene>
    <name evidence="11" type="ORF">AXG93_1520s1310</name>
    <name evidence="10" type="ORF">Mp_4g02600</name>
</gene>
<dbReference type="EMBL" id="AP019869">
    <property type="protein sequence ID" value="BBN07286.1"/>
    <property type="molecule type" value="Genomic_DNA"/>
</dbReference>
<dbReference type="GO" id="GO:0006335">
    <property type="term" value="P:DNA replication-dependent chromatin assembly"/>
    <property type="evidence" value="ECO:0007669"/>
    <property type="project" value="TreeGrafter"/>
</dbReference>
<dbReference type="InterPro" id="IPR011990">
    <property type="entry name" value="TPR-like_helical_dom_sf"/>
</dbReference>
<evidence type="ECO:0000313" key="10">
    <source>
        <dbReference type="EMBL" id="BBN07286.1"/>
    </source>
</evidence>
<proteinExistence type="inferred from homology"/>
<dbReference type="SMR" id="A0A176VHB6"/>
<evidence type="ECO:0000256" key="4">
    <source>
        <dbReference type="ARBA" id="ARBA00022803"/>
    </source>
</evidence>
<dbReference type="PROSITE" id="PS50005">
    <property type="entry name" value="TPR"/>
    <property type="match status" value="1"/>
</dbReference>
<feature type="domain" description="Tetratricopeptide SHNi-TPR" evidence="9">
    <location>
        <begin position="186"/>
        <end position="221"/>
    </location>
</feature>
<feature type="region of interest" description="Disordered" evidence="8">
    <location>
        <begin position="99"/>
        <end position="157"/>
    </location>
</feature>
<evidence type="ECO:0000256" key="5">
    <source>
        <dbReference type="ARBA" id="ARBA00023242"/>
    </source>
</evidence>
<feature type="region of interest" description="Disordered" evidence="8">
    <location>
        <begin position="429"/>
        <end position="455"/>
    </location>
</feature>
<dbReference type="GO" id="GO:0034080">
    <property type="term" value="P:CENP-A containing chromatin assembly"/>
    <property type="evidence" value="ECO:0007669"/>
    <property type="project" value="TreeGrafter"/>
</dbReference>
<keyword evidence="12" id="KW-1185">Reference proteome</keyword>
<feature type="repeat" description="TPR" evidence="6">
    <location>
        <begin position="33"/>
        <end position="66"/>
    </location>
</feature>
<dbReference type="InterPro" id="IPR019544">
    <property type="entry name" value="Tetratricopeptide_SHNi-TPR_dom"/>
</dbReference>
<sequence length="455" mass="49587">MPAMAIVPDADYKDEEQQEVQEEQALPPLLFDSQRLYDLGCAAISSDSYEEAIDCFSKALEIRVNHYGELAPECASTYYKYGCALLYKVQAESEALCDRNEEPPAHKPSKEEGLSALAGGSKGPVDDDEEFPDEDGDGKSEDDGEDNDGEVDGEEEEGDIELAWKLLETARVIHSKQPARSLDEVDVITALADISLEKENFKTCYADYEQALQILQDLVEPDSRVIASTWYKMALAKQFDNRPQEALEACVKAVSICEMRCQRLYKEQELLKAEQGGSNGKMDDGEKMISSEEAVENVGETVVGEDLKVAVEDLKFAKVDAEIKEIEESLVDLREKVEELKQMVLAPSLLEALKAENPDAATMMSEAVSAVFKRISRVEGTSSMGETVAAFPGSSSSEPVTHLGIVGRGIKRATPIPIVEEKLLPPDVQPAKRSAEDILTGGGSGETQIGFGGAS</sequence>
<dbReference type="Proteomes" id="UP001162541">
    <property type="component" value="Chromosome 4"/>
</dbReference>
<dbReference type="GO" id="GO:0042393">
    <property type="term" value="F:histone binding"/>
    <property type="evidence" value="ECO:0007669"/>
    <property type="project" value="TreeGrafter"/>
</dbReference>
<dbReference type="InterPro" id="IPR019734">
    <property type="entry name" value="TPR_rpt"/>
</dbReference>
<reference evidence="10" key="2">
    <citation type="journal article" date="2019" name="Curr. Biol.">
        <title>Chromatin organization in early land plants reveals an ancestral association between H3K27me3, transposons, and constitutive heterochromatin.</title>
        <authorList>
            <person name="Montgomery S.A."/>
            <person name="Tanizawa Y."/>
            <person name="Galik B."/>
            <person name="Wang N."/>
            <person name="Ito T."/>
            <person name="Mochizuki T."/>
            <person name="Akimcheva S."/>
            <person name="Bowman J."/>
            <person name="Cognat V."/>
            <person name="Drouard L."/>
            <person name="Ekker H."/>
            <person name="Houng S."/>
            <person name="Kohchi T."/>
            <person name="Lin S."/>
            <person name="Liu L.D."/>
            <person name="Nakamura Y."/>
            <person name="Valeeva L.R."/>
            <person name="Shakirov E.V."/>
            <person name="Shippen D.E."/>
            <person name="Wei W."/>
            <person name="Yagura M."/>
            <person name="Yamaoka S."/>
            <person name="Yamato K.T."/>
            <person name="Liu C."/>
            <person name="Berger F."/>
        </authorList>
    </citation>
    <scope>NUCLEOTIDE SEQUENCE [LARGE SCALE GENOMIC DNA]</scope>
    <source>
        <strain evidence="10">Tak-1</strain>
    </source>
</reference>
<evidence type="ECO:0000256" key="1">
    <source>
        <dbReference type="ARBA" id="ARBA00004123"/>
    </source>
</evidence>
<keyword evidence="7" id="KW-0175">Coiled coil</keyword>
<feature type="coiled-coil region" evidence="7">
    <location>
        <begin position="316"/>
        <end position="343"/>
    </location>
</feature>
<dbReference type="Proteomes" id="UP000077202">
    <property type="component" value="Unassembled WGS sequence"/>
</dbReference>
<evidence type="ECO:0000256" key="2">
    <source>
        <dbReference type="ARBA" id="ARBA00008402"/>
    </source>
</evidence>
<feature type="compositionally biased region" description="Gly residues" evidence="8">
    <location>
        <begin position="440"/>
        <end position="455"/>
    </location>
</feature>
<reference evidence="11 12" key="1">
    <citation type="submission" date="2016-03" db="EMBL/GenBank/DDBJ databases">
        <title>Mechanisms controlling the formation of the plant cell surface in tip-growing cells are functionally conserved among land plants.</title>
        <authorList>
            <person name="Honkanen S."/>
            <person name="Jones V.A."/>
            <person name="Morieri G."/>
            <person name="Champion C."/>
            <person name="Hetherington A.J."/>
            <person name="Kelly S."/>
            <person name="Saint-Marcoux D."/>
            <person name="Proust H."/>
            <person name="Prescott H."/>
            <person name="Dolan L."/>
        </authorList>
    </citation>
    <scope>NUCLEOTIDE SEQUENCE [LARGE SCALE GENOMIC DNA]</scope>
    <source>
        <strain evidence="12">cv. Tak-1 and cv. Tak-2</strain>
        <tissue evidence="11">Whole gametophyte</tissue>
    </source>
</reference>
<evidence type="ECO:0000256" key="8">
    <source>
        <dbReference type="SAM" id="MobiDB-lite"/>
    </source>
</evidence>
<dbReference type="InterPro" id="IPR051730">
    <property type="entry name" value="NASP-like"/>
</dbReference>
<keyword evidence="5" id="KW-0539">Nucleus</keyword>
<evidence type="ECO:0000313" key="13">
    <source>
        <dbReference type="Proteomes" id="UP001162541"/>
    </source>
</evidence>
<evidence type="ECO:0000256" key="6">
    <source>
        <dbReference type="PROSITE-ProRule" id="PRU00339"/>
    </source>
</evidence>
<keyword evidence="4 6" id="KW-0802">TPR repeat</keyword>
<dbReference type="PANTHER" id="PTHR15081:SF1">
    <property type="entry name" value="NUCLEAR AUTOANTIGENIC SPERM PROTEIN"/>
    <property type="match status" value="1"/>
</dbReference>
<reference evidence="13" key="3">
    <citation type="journal article" date="2020" name="Curr. Biol.">
        <title>Chromatin organization in early land plants reveals an ancestral association between H3K27me3, transposons, and constitutive heterochromatin.</title>
        <authorList>
            <person name="Montgomery S.A."/>
            <person name="Tanizawa Y."/>
            <person name="Galik B."/>
            <person name="Wang N."/>
            <person name="Ito T."/>
            <person name="Mochizuki T."/>
            <person name="Akimcheva S."/>
            <person name="Bowman J.L."/>
            <person name="Cognat V."/>
            <person name="Marechal-Drouard L."/>
            <person name="Ekker H."/>
            <person name="Hong S.F."/>
            <person name="Kohchi T."/>
            <person name="Lin S.S."/>
            <person name="Liu L.D."/>
            <person name="Nakamura Y."/>
            <person name="Valeeva L.R."/>
            <person name="Shakirov E.V."/>
            <person name="Shippen D.E."/>
            <person name="Wei W.L."/>
            <person name="Yagura M."/>
            <person name="Yamaoka S."/>
            <person name="Yamato K.T."/>
            <person name="Liu C."/>
            <person name="Berger F."/>
        </authorList>
    </citation>
    <scope>NUCLEOTIDE SEQUENCE [LARGE SCALE GENOMIC DNA]</scope>
    <source>
        <strain evidence="13">Tak-1</strain>
    </source>
</reference>
<feature type="compositionally biased region" description="Acidic residues" evidence="8">
    <location>
        <begin position="126"/>
        <end position="157"/>
    </location>
</feature>
<evidence type="ECO:0000313" key="12">
    <source>
        <dbReference type="Proteomes" id="UP000077202"/>
    </source>
</evidence>